<evidence type="ECO:0000313" key="3">
    <source>
        <dbReference type="Proteomes" id="UP000011991"/>
    </source>
</evidence>
<keyword evidence="3" id="KW-1185">Reference proteome</keyword>
<protein>
    <submittedName>
        <fullName evidence="2">Uncharacterized protein</fullName>
    </submittedName>
</protein>
<dbReference type="EMBL" id="ANOG01000373">
    <property type="protein sequence ID" value="EMI20431.1"/>
    <property type="molecule type" value="Genomic_DNA"/>
</dbReference>
<name>M5RML4_9BACT</name>
<sequence length="73" mass="9069">MWVEKLRSSLRQWLLSFQLACRSTLKRQCSSMRAWHNTSDQPMRQYQHCQRGRKKRQTKQQRIQSQTFWKLQD</sequence>
<accession>M5RML4</accession>
<dbReference type="Proteomes" id="UP000011991">
    <property type="component" value="Unassembled WGS sequence"/>
</dbReference>
<feature type="region of interest" description="Disordered" evidence="1">
    <location>
        <begin position="41"/>
        <end position="73"/>
    </location>
</feature>
<comment type="caution">
    <text evidence="2">The sequence shown here is derived from an EMBL/GenBank/DDBJ whole genome shotgun (WGS) entry which is preliminary data.</text>
</comment>
<reference evidence="2 3" key="1">
    <citation type="journal article" date="2013" name="Mar. Genomics">
        <title>Expression of sulfatases in Rhodopirellula baltica and the diversity of sulfatases in the genus Rhodopirellula.</title>
        <authorList>
            <person name="Wegner C.E."/>
            <person name="Richter-Heitmann T."/>
            <person name="Klindworth A."/>
            <person name="Klockow C."/>
            <person name="Richter M."/>
            <person name="Achstetter T."/>
            <person name="Glockner F.O."/>
            <person name="Harder J."/>
        </authorList>
    </citation>
    <scope>NUCLEOTIDE SEQUENCE [LARGE SCALE GENOMIC DNA]</scope>
    <source>
        <strain evidence="2 3">SM1</strain>
    </source>
</reference>
<dbReference type="AlphaFoldDB" id="M5RML4"/>
<gene>
    <name evidence="2" type="ORF">RMSM_02639</name>
</gene>
<organism evidence="2 3">
    <name type="scientific">Rhodopirellula maiorica SM1</name>
    <dbReference type="NCBI Taxonomy" id="1265738"/>
    <lineage>
        <taxon>Bacteria</taxon>
        <taxon>Pseudomonadati</taxon>
        <taxon>Planctomycetota</taxon>
        <taxon>Planctomycetia</taxon>
        <taxon>Pirellulales</taxon>
        <taxon>Pirellulaceae</taxon>
        <taxon>Novipirellula</taxon>
    </lineage>
</organism>
<evidence type="ECO:0000256" key="1">
    <source>
        <dbReference type="SAM" id="MobiDB-lite"/>
    </source>
</evidence>
<feature type="compositionally biased region" description="Basic residues" evidence="1">
    <location>
        <begin position="50"/>
        <end position="59"/>
    </location>
</feature>
<evidence type="ECO:0000313" key="2">
    <source>
        <dbReference type="EMBL" id="EMI20431.1"/>
    </source>
</evidence>
<proteinExistence type="predicted"/>